<keyword evidence="4" id="KW-0539">Nucleus</keyword>
<dbReference type="InterPro" id="IPR003441">
    <property type="entry name" value="NAC-dom"/>
</dbReference>
<evidence type="ECO:0000313" key="6">
    <source>
        <dbReference type="EMBL" id="WOL03552.1"/>
    </source>
</evidence>
<evidence type="ECO:0000256" key="2">
    <source>
        <dbReference type="ARBA" id="ARBA00023125"/>
    </source>
</evidence>
<dbReference type="PANTHER" id="PTHR31744">
    <property type="entry name" value="PROTEIN CUP-SHAPED COTYLEDON 2-RELATED"/>
    <property type="match status" value="1"/>
</dbReference>
<evidence type="ECO:0000313" key="7">
    <source>
        <dbReference type="Proteomes" id="UP001327560"/>
    </source>
</evidence>
<sequence>MRKTLVFYKGRAPNGLKTDWIIHEYRLQSSENEPTQEEGWVVCRAFRKASSNQRPNHSNFGHDNNYCENTNYMPCSFHCDVEDEYKKSIVLDQLLQIPQLESPCDLSSSLWCNSVGSNVENNIGCAEEIGNGGHGEVVDWKALDKLLSSSSSKAFLPLNYDAGGGNFHEEDYFIN</sequence>
<keyword evidence="7" id="KW-1185">Reference proteome</keyword>
<evidence type="ECO:0000256" key="1">
    <source>
        <dbReference type="ARBA" id="ARBA00023015"/>
    </source>
</evidence>
<dbReference type="Proteomes" id="UP001327560">
    <property type="component" value="Chromosome 4"/>
</dbReference>
<protein>
    <recommendedName>
        <fullName evidence="5">NAC domain-containing protein</fullName>
    </recommendedName>
</protein>
<dbReference type="EMBL" id="CP136893">
    <property type="protein sequence ID" value="WOL03552.1"/>
    <property type="molecule type" value="Genomic_DNA"/>
</dbReference>
<evidence type="ECO:0000259" key="5">
    <source>
        <dbReference type="PROSITE" id="PS51005"/>
    </source>
</evidence>
<keyword evidence="3" id="KW-0804">Transcription</keyword>
<accession>A0AAQ3K7V6</accession>
<dbReference type="SUPFAM" id="SSF101941">
    <property type="entry name" value="NAC domain"/>
    <property type="match status" value="1"/>
</dbReference>
<organism evidence="6 7">
    <name type="scientific">Canna indica</name>
    <name type="common">Indian-shot</name>
    <dbReference type="NCBI Taxonomy" id="4628"/>
    <lineage>
        <taxon>Eukaryota</taxon>
        <taxon>Viridiplantae</taxon>
        <taxon>Streptophyta</taxon>
        <taxon>Embryophyta</taxon>
        <taxon>Tracheophyta</taxon>
        <taxon>Spermatophyta</taxon>
        <taxon>Magnoliopsida</taxon>
        <taxon>Liliopsida</taxon>
        <taxon>Zingiberales</taxon>
        <taxon>Cannaceae</taxon>
        <taxon>Canna</taxon>
    </lineage>
</organism>
<dbReference type="Gene3D" id="2.170.150.80">
    <property type="entry name" value="NAC domain"/>
    <property type="match status" value="1"/>
</dbReference>
<reference evidence="6 7" key="1">
    <citation type="submission" date="2023-10" db="EMBL/GenBank/DDBJ databases">
        <title>Chromosome-scale genome assembly provides insights into flower coloration mechanisms of Canna indica.</title>
        <authorList>
            <person name="Li C."/>
        </authorList>
    </citation>
    <scope>NUCLEOTIDE SEQUENCE [LARGE SCALE GENOMIC DNA]</scope>
    <source>
        <tissue evidence="6">Flower</tissue>
    </source>
</reference>
<dbReference type="GO" id="GO:0003677">
    <property type="term" value="F:DNA binding"/>
    <property type="evidence" value="ECO:0007669"/>
    <property type="project" value="UniProtKB-KW"/>
</dbReference>
<evidence type="ECO:0000256" key="4">
    <source>
        <dbReference type="ARBA" id="ARBA00023242"/>
    </source>
</evidence>
<feature type="domain" description="NAC" evidence="5">
    <location>
        <begin position="1"/>
        <end position="48"/>
    </location>
</feature>
<dbReference type="PROSITE" id="PS51005">
    <property type="entry name" value="NAC"/>
    <property type="match status" value="1"/>
</dbReference>
<keyword evidence="1" id="KW-0805">Transcription regulation</keyword>
<dbReference type="InterPro" id="IPR036093">
    <property type="entry name" value="NAC_dom_sf"/>
</dbReference>
<dbReference type="PANTHER" id="PTHR31744:SF211">
    <property type="entry name" value="OS04G0691300 PROTEIN"/>
    <property type="match status" value="1"/>
</dbReference>
<keyword evidence="2" id="KW-0238">DNA-binding</keyword>
<name>A0AAQ3K7V6_9LILI</name>
<proteinExistence type="predicted"/>
<gene>
    <name evidence="6" type="ORF">Cni_G12272</name>
</gene>
<dbReference type="AlphaFoldDB" id="A0AAQ3K7V6"/>
<dbReference type="GO" id="GO:0006355">
    <property type="term" value="P:regulation of DNA-templated transcription"/>
    <property type="evidence" value="ECO:0007669"/>
    <property type="project" value="InterPro"/>
</dbReference>
<evidence type="ECO:0000256" key="3">
    <source>
        <dbReference type="ARBA" id="ARBA00023163"/>
    </source>
</evidence>